<dbReference type="KEGG" id="csl:COCSUDRAFT_83503"/>
<dbReference type="OrthoDB" id="537362at2759"/>
<accession>I0YTJ6</accession>
<protein>
    <submittedName>
        <fullName evidence="1">Uncharacterized protein</fullName>
    </submittedName>
</protein>
<evidence type="ECO:0000313" key="2">
    <source>
        <dbReference type="Proteomes" id="UP000007264"/>
    </source>
</evidence>
<proteinExistence type="predicted"/>
<comment type="caution">
    <text evidence="1">The sequence shown here is derived from an EMBL/GenBank/DDBJ whole genome shotgun (WGS) entry which is preliminary data.</text>
</comment>
<dbReference type="Proteomes" id="UP000007264">
    <property type="component" value="Unassembled WGS sequence"/>
</dbReference>
<gene>
    <name evidence="1" type="ORF">COCSUDRAFT_83503</name>
</gene>
<dbReference type="EMBL" id="AGSI01000012">
    <property type="protein sequence ID" value="EIE21715.1"/>
    <property type="molecule type" value="Genomic_DNA"/>
</dbReference>
<organism evidence="1 2">
    <name type="scientific">Coccomyxa subellipsoidea (strain C-169)</name>
    <name type="common">Green microalga</name>
    <dbReference type="NCBI Taxonomy" id="574566"/>
    <lineage>
        <taxon>Eukaryota</taxon>
        <taxon>Viridiplantae</taxon>
        <taxon>Chlorophyta</taxon>
        <taxon>core chlorophytes</taxon>
        <taxon>Trebouxiophyceae</taxon>
        <taxon>Trebouxiophyceae incertae sedis</taxon>
        <taxon>Coccomyxaceae</taxon>
        <taxon>Coccomyxa</taxon>
        <taxon>Coccomyxa subellipsoidea</taxon>
    </lineage>
</organism>
<evidence type="ECO:0000313" key="1">
    <source>
        <dbReference type="EMBL" id="EIE21715.1"/>
    </source>
</evidence>
<dbReference type="RefSeq" id="XP_005646259.1">
    <property type="nucleotide sequence ID" value="XM_005646202.1"/>
</dbReference>
<keyword evidence="2" id="KW-1185">Reference proteome</keyword>
<sequence>MKEALRVLGYEEDEEVGEAFMMLTSTQLTSAGLNVREANAILAKAAPPTDQMRTVIREELVRHDESQSKSNKSFSEVGSSEVDSLLVELNLNEVDGNAVEPIIVPADAPQPGSFAYENYPDENTGTPFLLAHHQKELERHDVHFGRNDFKMYDIHSERKMYGITARSGQRYNGSLDGCAAPYGLMASSAGLHSRLAYKHKQNEAQKQIYRDKHSDHYQIRGDEVYVWTDLTAAQAYFKQAELLKSLPTHLPNRQLKMEAIPEELQVPLKKMRTLRTRSGVVEQLSSVLPCLPPSERLSGAYDIINTWVSAAAAAAPLP</sequence>
<name>I0YTJ6_COCSC</name>
<dbReference type="eggNOG" id="ENOG502SUYX">
    <property type="taxonomic scope" value="Eukaryota"/>
</dbReference>
<dbReference type="GeneID" id="17039297"/>
<reference evidence="1 2" key="1">
    <citation type="journal article" date="2012" name="Genome Biol.">
        <title>The genome of the polar eukaryotic microalga coccomyxa subellipsoidea reveals traits of cold adaptation.</title>
        <authorList>
            <person name="Blanc G."/>
            <person name="Agarkova I."/>
            <person name="Grimwood J."/>
            <person name="Kuo A."/>
            <person name="Brueggeman A."/>
            <person name="Dunigan D."/>
            <person name="Gurnon J."/>
            <person name="Ladunga I."/>
            <person name="Lindquist E."/>
            <person name="Lucas S."/>
            <person name="Pangilinan J."/>
            <person name="Proschold T."/>
            <person name="Salamov A."/>
            <person name="Schmutz J."/>
            <person name="Weeks D."/>
            <person name="Yamada T."/>
            <person name="Claverie J.M."/>
            <person name="Grigoriev I."/>
            <person name="Van Etten J."/>
            <person name="Lomsadze A."/>
            <person name="Borodovsky M."/>
        </authorList>
    </citation>
    <scope>NUCLEOTIDE SEQUENCE [LARGE SCALE GENOMIC DNA]</scope>
    <source>
        <strain evidence="1 2">C-169</strain>
    </source>
</reference>
<dbReference type="AlphaFoldDB" id="I0YTJ6"/>